<comment type="caution">
    <text evidence="2">The sequence shown here is derived from an EMBL/GenBank/DDBJ whole genome shotgun (WGS) entry which is preliminary data.</text>
</comment>
<organism evidence="2 3">
    <name type="scientific">Roseovarius mucosus DSM 17069</name>
    <dbReference type="NCBI Taxonomy" id="1288298"/>
    <lineage>
        <taxon>Bacteria</taxon>
        <taxon>Pseudomonadati</taxon>
        <taxon>Pseudomonadota</taxon>
        <taxon>Alphaproteobacteria</taxon>
        <taxon>Rhodobacterales</taxon>
        <taxon>Roseobacteraceae</taxon>
        <taxon>Roseovarius</taxon>
    </lineage>
</organism>
<dbReference type="InterPro" id="IPR011009">
    <property type="entry name" value="Kinase-like_dom_sf"/>
</dbReference>
<accession>A0A0A0HT62</accession>
<dbReference type="InterPro" id="IPR002575">
    <property type="entry name" value="Aminoglycoside_PTrfase"/>
</dbReference>
<dbReference type="Proteomes" id="UP000030021">
    <property type="component" value="Unassembled WGS sequence"/>
</dbReference>
<evidence type="ECO:0000313" key="3">
    <source>
        <dbReference type="Proteomes" id="UP000030021"/>
    </source>
</evidence>
<name>A0A0A0HT62_9RHOB</name>
<gene>
    <name evidence="2" type="ORF">rosmuc_00752</name>
</gene>
<dbReference type="Pfam" id="PF01636">
    <property type="entry name" value="APH"/>
    <property type="match status" value="1"/>
</dbReference>
<keyword evidence="2" id="KW-0808">Transferase</keyword>
<protein>
    <submittedName>
        <fullName evidence="2">Phosphotransferase enzyme family</fullName>
    </submittedName>
</protein>
<dbReference type="HOGENOM" id="CLU_1097924_0_0_5"/>
<feature type="domain" description="Aminoglycoside phosphotransferase" evidence="1">
    <location>
        <begin position="23"/>
        <end position="238"/>
    </location>
</feature>
<evidence type="ECO:0000313" key="2">
    <source>
        <dbReference type="EMBL" id="KGM89268.1"/>
    </source>
</evidence>
<dbReference type="eggNOG" id="COG0510">
    <property type="taxonomic scope" value="Bacteria"/>
</dbReference>
<dbReference type="SUPFAM" id="SSF56112">
    <property type="entry name" value="Protein kinase-like (PK-like)"/>
    <property type="match status" value="1"/>
</dbReference>
<reference evidence="2 3" key="1">
    <citation type="submission" date="2013-01" db="EMBL/GenBank/DDBJ databases">
        <authorList>
            <person name="Fiebig A."/>
            <person name="Goeker M."/>
            <person name="Klenk H.-P.P."/>
        </authorList>
    </citation>
    <scope>NUCLEOTIDE SEQUENCE [LARGE SCALE GENOMIC DNA]</scope>
    <source>
        <strain evidence="2 3">DSM 17069</strain>
    </source>
</reference>
<sequence>MTQSELQDALLRRGFALSDALWTRLLGGRTNQSWKVEAEDLSIVVKLFAKVSDNPLFPNDASAEVASLRHLDNLNLAPKWLDDFATAEGHCVIYQHVPGQSWQTGVSEIAALLYRVHALAGPENLRTVPDGSEGLLRQTEQILSHCPAVKAKPVWSFRPSGVIPPVGRMCLLHGDPVAGNIVGNPGDWRLIDWQCPAIGDPCEDIALFLSPAMQMAYRGAPLSEGERQRFLATYPDPEITRRYQSLAAFYHWRMAAYCLWLDSRGDRAAGEGTEAEIAAMSAAYI</sequence>
<evidence type="ECO:0000259" key="1">
    <source>
        <dbReference type="Pfam" id="PF01636"/>
    </source>
</evidence>
<dbReference type="Gene3D" id="3.90.1200.10">
    <property type="match status" value="1"/>
</dbReference>
<dbReference type="GO" id="GO:0016740">
    <property type="term" value="F:transferase activity"/>
    <property type="evidence" value="ECO:0007669"/>
    <property type="project" value="UniProtKB-KW"/>
</dbReference>
<proteinExistence type="predicted"/>
<dbReference type="PATRIC" id="fig|1288298.3.peg.759"/>
<dbReference type="STRING" id="215743.ROSMUCSMR3_02441"/>
<dbReference type="EMBL" id="AONH01000002">
    <property type="protein sequence ID" value="KGM89268.1"/>
    <property type="molecule type" value="Genomic_DNA"/>
</dbReference>
<dbReference type="OrthoDB" id="7334546at2"/>
<dbReference type="AlphaFoldDB" id="A0A0A0HT62"/>
<dbReference type="RefSeq" id="WP_052115257.1">
    <property type="nucleotide sequence ID" value="NZ_KN293976.1"/>
</dbReference>